<evidence type="ECO:0000313" key="2">
    <source>
        <dbReference type="Ensembl" id="ENSSANP00000083908.1"/>
    </source>
</evidence>
<reference evidence="2" key="1">
    <citation type="submission" date="2025-08" db="UniProtKB">
        <authorList>
            <consortium name="Ensembl"/>
        </authorList>
    </citation>
    <scope>IDENTIFICATION</scope>
</reference>
<accession>A0A671RJX4</accession>
<keyword evidence="3" id="KW-1185">Reference proteome</keyword>
<reference evidence="2" key="2">
    <citation type="submission" date="2025-09" db="UniProtKB">
        <authorList>
            <consortium name="Ensembl"/>
        </authorList>
    </citation>
    <scope>IDENTIFICATION</scope>
</reference>
<evidence type="ECO:0000256" key="1">
    <source>
        <dbReference type="SAM" id="MobiDB-lite"/>
    </source>
</evidence>
<organism evidence="2 3">
    <name type="scientific">Sinocyclocheilus anshuiensis</name>
    <dbReference type="NCBI Taxonomy" id="1608454"/>
    <lineage>
        <taxon>Eukaryota</taxon>
        <taxon>Metazoa</taxon>
        <taxon>Chordata</taxon>
        <taxon>Craniata</taxon>
        <taxon>Vertebrata</taxon>
        <taxon>Euteleostomi</taxon>
        <taxon>Actinopterygii</taxon>
        <taxon>Neopterygii</taxon>
        <taxon>Teleostei</taxon>
        <taxon>Ostariophysi</taxon>
        <taxon>Cypriniformes</taxon>
        <taxon>Cyprinidae</taxon>
        <taxon>Cyprininae</taxon>
        <taxon>Sinocyclocheilus</taxon>
    </lineage>
</organism>
<name>A0A671RJX4_9TELE</name>
<feature type="compositionally biased region" description="Polar residues" evidence="1">
    <location>
        <begin position="59"/>
        <end position="70"/>
    </location>
</feature>
<dbReference type="Proteomes" id="UP000472260">
    <property type="component" value="Unassembled WGS sequence"/>
</dbReference>
<dbReference type="Ensembl" id="ENSSANT00000089185.1">
    <property type="protein sequence ID" value="ENSSANP00000083908.1"/>
    <property type="gene ID" value="ENSSANG00000041653.1"/>
</dbReference>
<evidence type="ECO:0000313" key="3">
    <source>
        <dbReference type="Proteomes" id="UP000472260"/>
    </source>
</evidence>
<feature type="region of interest" description="Disordered" evidence="1">
    <location>
        <begin position="50"/>
        <end position="90"/>
    </location>
</feature>
<proteinExistence type="predicted"/>
<protein>
    <submittedName>
        <fullName evidence="2">Uncharacterized protein</fullName>
    </submittedName>
</protein>
<sequence length="90" mass="10216">HTWEPQPSLGWTPSLGLTWEQQPFLGWTWGQEPSLGLTWEQEHSLNSVQGLEPSLDSGRLSTTSTRNSEPLKSRTYLIKSATGDRNRSRH</sequence>
<dbReference type="AlphaFoldDB" id="A0A671RJX4"/>